<dbReference type="OrthoDB" id="9900537at2759"/>
<dbReference type="Gene3D" id="2.40.70.10">
    <property type="entry name" value="Acid Proteases"/>
    <property type="match status" value="1"/>
</dbReference>
<protein>
    <submittedName>
        <fullName evidence="5">POK9 protein</fullName>
    </submittedName>
</protein>
<keyword evidence="1" id="KW-0645">Protease</keyword>
<dbReference type="InterPro" id="IPR036157">
    <property type="entry name" value="dUTPase-like_sf"/>
</dbReference>
<accession>A0A7L2BBW6</accession>
<feature type="non-terminal residue" evidence="5">
    <location>
        <position position="159"/>
    </location>
</feature>
<dbReference type="PROSITE" id="PS50175">
    <property type="entry name" value="ASP_PROT_RETROV"/>
    <property type="match status" value="1"/>
</dbReference>
<dbReference type="Pfam" id="PF00692">
    <property type="entry name" value="dUTPase"/>
    <property type="match status" value="1"/>
</dbReference>
<reference evidence="5 6" key="1">
    <citation type="submission" date="2019-09" db="EMBL/GenBank/DDBJ databases">
        <title>Bird 10,000 Genomes (B10K) Project - Family phase.</title>
        <authorList>
            <person name="Zhang G."/>
        </authorList>
    </citation>
    <scope>NUCLEOTIDE SEQUENCE [LARGE SCALE GENOMIC DNA]</scope>
    <source>
        <strain evidence="5">B10K-DU-001-55</strain>
        <tissue evidence="5">Muscle</tissue>
    </source>
</reference>
<dbReference type="SUPFAM" id="SSF51283">
    <property type="entry name" value="dUTPase-like"/>
    <property type="match status" value="1"/>
</dbReference>
<dbReference type="AlphaFoldDB" id="A0A7L2BBW6"/>
<dbReference type="InterPro" id="IPR001995">
    <property type="entry name" value="Peptidase_A2_cat"/>
</dbReference>
<dbReference type="GO" id="GO:0006508">
    <property type="term" value="P:proteolysis"/>
    <property type="evidence" value="ECO:0007669"/>
    <property type="project" value="UniProtKB-KW"/>
</dbReference>
<dbReference type="SUPFAM" id="SSF50630">
    <property type="entry name" value="Acid proteases"/>
    <property type="match status" value="1"/>
</dbReference>
<dbReference type="PROSITE" id="PS00141">
    <property type="entry name" value="ASP_PROTEASE"/>
    <property type="match status" value="1"/>
</dbReference>
<keyword evidence="2" id="KW-0064">Aspartyl protease</keyword>
<dbReference type="GO" id="GO:0004190">
    <property type="term" value="F:aspartic-type endopeptidase activity"/>
    <property type="evidence" value="ECO:0007669"/>
    <property type="project" value="UniProtKB-KW"/>
</dbReference>
<gene>
    <name evidence="5" type="primary">Ervk9_1</name>
    <name evidence="5" type="ORF">HELFUL_R01380</name>
</gene>
<proteinExistence type="predicted"/>
<dbReference type="InterPro" id="IPR001969">
    <property type="entry name" value="Aspartic_peptidase_AS"/>
</dbReference>
<evidence type="ECO:0000313" key="5">
    <source>
        <dbReference type="EMBL" id="NXP56816.1"/>
    </source>
</evidence>
<dbReference type="EMBL" id="VXBZ01014011">
    <property type="protein sequence ID" value="NXP56816.1"/>
    <property type="molecule type" value="Genomic_DNA"/>
</dbReference>
<dbReference type="InterPro" id="IPR051592">
    <property type="entry name" value="HERV-K_Pro_peptidase_A2"/>
</dbReference>
<dbReference type="PANTHER" id="PTHR19422:SF123">
    <property type="entry name" value="RT1 CLASS I, LOCUS CE15"/>
    <property type="match status" value="1"/>
</dbReference>
<sequence>GSLSLDVAAAVDVTLINKQPQRVPMGLHGPLMINGKAYGALLMGRSSTGLNGLFVLPGLIDSDFVGEIQVVIQAMFPLVYIPKGNRIVQLIPLPQLTAEMQFQPQQQQGTDGFGSTGGLTMLTMNMNRRPTMTVSFTQQQETIYVSALLDTGADLTIVS</sequence>
<feature type="domain" description="Peptidase A2" evidence="4">
    <location>
        <begin position="145"/>
        <end position="159"/>
    </location>
</feature>
<feature type="non-terminal residue" evidence="5">
    <location>
        <position position="1"/>
    </location>
</feature>
<comment type="caution">
    <text evidence="5">The sequence shown here is derived from an EMBL/GenBank/DDBJ whole genome shotgun (WGS) entry which is preliminary data.</text>
</comment>
<dbReference type="Gene3D" id="2.70.40.10">
    <property type="match status" value="1"/>
</dbReference>
<organism evidence="5 6">
    <name type="scientific">Heliornis fulica</name>
    <name type="common">sungrebe</name>
    <dbReference type="NCBI Taxonomy" id="54369"/>
    <lineage>
        <taxon>Eukaryota</taxon>
        <taxon>Metazoa</taxon>
        <taxon>Chordata</taxon>
        <taxon>Craniata</taxon>
        <taxon>Vertebrata</taxon>
        <taxon>Euteleostomi</taxon>
        <taxon>Archelosauria</taxon>
        <taxon>Archosauria</taxon>
        <taxon>Dinosauria</taxon>
        <taxon>Saurischia</taxon>
        <taxon>Theropoda</taxon>
        <taxon>Coelurosauria</taxon>
        <taxon>Aves</taxon>
        <taxon>Neognathae</taxon>
        <taxon>Neoaves</taxon>
        <taxon>Gruiformes</taxon>
        <taxon>Heliornithidae</taxon>
        <taxon>Heliornis</taxon>
    </lineage>
</organism>
<evidence type="ECO:0000256" key="1">
    <source>
        <dbReference type="ARBA" id="ARBA00022670"/>
    </source>
</evidence>
<evidence type="ECO:0000256" key="2">
    <source>
        <dbReference type="ARBA" id="ARBA00022750"/>
    </source>
</evidence>
<evidence type="ECO:0000256" key="3">
    <source>
        <dbReference type="ARBA" id="ARBA00022801"/>
    </source>
</evidence>
<dbReference type="InterPro" id="IPR021109">
    <property type="entry name" value="Peptidase_aspartic_dom_sf"/>
</dbReference>
<keyword evidence="3" id="KW-0378">Hydrolase</keyword>
<keyword evidence="6" id="KW-1185">Reference proteome</keyword>
<dbReference type="InterPro" id="IPR029054">
    <property type="entry name" value="dUTPase-like"/>
</dbReference>
<name>A0A7L2BBW6_9GRUI</name>
<dbReference type="PANTHER" id="PTHR19422">
    <property type="entry name" value="GAG RETROVIRAL POLYPROTEIN"/>
    <property type="match status" value="1"/>
</dbReference>
<evidence type="ECO:0000259" key="4">
    <source>
        <dbReference type="PROSITE" id="PS50175"/>
    </source>
</evidence>
<dbReference type="Proteomes" id="UP000590868">
    <property type="component" value="Unassembled WGS sequence"/>
</dbReference>
<evidence type="ECO:0000313" key="6">
    <source>
        <dbReference type="Proteomes" id="UP000590868"/>
    </source>
</evidence>